<accession>A0A9Q8VAW2</accession>
<dbReference type="Proteomes" id="UP000829364">
    <property type="component" value="Chromosome 3"/>
</dbReference>
<gene>
    <name evidence="1" type="ORF">JDV02_004526</name>
</gene>
<dbReference type="AlphaFoldDB" id="A0A9Q8VAW2"/>
<keyword evidence="2" id="KW-1185">Reference proteome</keyword>
<proteinExistence type="predicted"/>
<evidence type="ECO:0000313" key="2">
    <source>
        <dbReference type="Proteomes" id="UP000829364"/>
    </source>
</evidence>
<dbReference type="GeneID" id="72066479"/>
<evidence type="ECO:0000313" key="1">
    <source>
        <dbReference type="EMBL" id="UNI18246.1"/>
    </source>
</evidence>
<organism evidence="1 2">
    <name type="scientific">Purpureocillium takamizusanense</name>
    <dbReference type="NCBI Taxonomy" id="2060973"/>
    <lineage>
        <taxon>Eukaryota</taxon>
        <taxon>Fungi</taxon>
        <taxon>Dikarya</taxon>
        <taxon>Ascomycota</taxon>
        <taxon>Pezizomycotina</taxon>
        <taxon>Sordariomycetes</taxon>
        <taxon>Hypocreomycetidae</taxon>
        <taxon>Hypocreales</taxon>
        <taxon>Ophiocordycipitaceae</taxon>
        <taxon>Purpureocillium</taxon>
    </lineage>
</organism>
<dbReference type="EMBL" id="CP086356">
    <property type="protein sequence ID" value="UNI18246.1"/>
    <property type="molecule type" value="Genomic_DNA"/>
</dbReference>
<reference evidence="1" key="1">
    <citation type="submission" date="2021-11" db="EMBL/GenBank/DDBJ databases">
        <title>Purpureocillium_takamizusanense_genome.</title>
        <authorList>
            <person name="Nguyen N.-H."/>
        </authorList>
    </citation>
    <scope>NUCLEOTIDE SEQUENCE</scope>
    <source>
        <strain evidence="1">PT3</strain>
    </source>
</reference>
<sequence>MDHSPLSPSLSSSLRLVSWCFRCSGPVVSCRCLFASPPPCVAVVPLLIDRHTQRCRPTHDSCFSQKRLSTSFLRLTFPCLLEYSLLNALRLVTFCFALLTAALSWRLLTDDEALPISPPALQRHDGHDHICS</sequence>
<name>A0A9Q8VAW2_9HYPO</name>
<dbReference type="KEGG" id="ptkz:JDV02_004526"/>
<protein>
    <submittedName>
        <fullName evidence="1">Uncharacterized protein</fullName>
    </submittedName>
</protein>
<dbReference type="RefSeq" id="XP_047841727.1">
    <property type="nucleotide sequence ID" value="XM_047985750.1"/>
</dbReference>